<dbReference type="EMBL" id="CADIKC010000005">
    <property type="protein sequence ID" value="CAB3707187.1"/>
    <property type="molecule type" value="Genomic_DNA"/>
</dbReference>
<evidence type="ECO:0000313" key="1">
    <source>
        <dbReference type="EMBL" id="CAB3707187.1"/>
    </source>
</evidence>
<reference evidence="1 2" key="1">
    <citation type="submission" date="2020-04" db="EMBL/GenBank/DDBJ databases">
        <authorList>
            <person name="De Canck E."/>
        </authorList>
    </citation>
    <scope>NUCLEOTIDE SEQUENCE [LARGE SCALE GENOMIC DNA]</scope>
    <source>
        <strain evidence="1 2">LMG 24238</strain>
    </source>
</reference>
<dbReference type="Proteomes" id="UP000494255">
    <property type="component" value="Unassembled WGS sequence"/>
</dbReference>
<proteinExistence type="predicted"/>
<protein>
    <submittedName>
        <fullName evidence="1">Uncharacterized protein</fullName>
    </submittedName>
</protein>
<evidence type="ECO:0000313" key="2">
    <source>
        <dbReference type="Proteomes" id="UP000494255"/>
    </source>
</evidence>
<organism evidence="1 2">
    <name type="scientific">Paraburkholderia sediminicola</name>
    <dbReference type="NCBI Taxonomy" id="458836"/>
    <lineage>
        <taxon>Bacteria</taxon>
        <taxon>Pseudomonadati</taxon>
        <taxon>Pseudomonadota</taxon>
        <taxon>Betaproteobacteria</taxon>
        <taxon>Burkholderiales</taxon>
        <taxon>Burkholderiaceae</taxon>
        <taxon>Paraburkholderia</taxon>
    </lineage>
</organism>
<accession>A0A6J5BI06</accession>
<sequence length="1650" mass="182133">MASRSGSAGGRAEAAGGGYETLVAAWYCVRILLGRLAHPLFDLPPNTRLLVLRSQSGEDVDDINCRTSDDGVVLIQVKRTVGLTTGETSPLAKALDQFVRQQKAAAEHLSDAVLGRPLDPARDRLVLTTRGTAAAKIRGALTRLLRGLRDQPDKTLLSEIAVNEEEREVASVVETHIRRAWLVAYGSAPTSPAISTLLRLIHLQFVDVEPGERDRISAMDDLRSQLLTDPDQAEAAFSHLVTHCARLRSDQSGADTSTLLSTLAQAGISLQAAPDYRADIAALRAWTGRRLTTAARFTRLIEGDPASVIERAIWPSTVEAARQNSVLLVGEPGAGKTGIAYRLAETEMATGRDVIFIPVDILTVDGLAALRAELGISHELGEVLANWPGAQHGLLIIDALDAARKSETQTVLRVTIEEVLRQAGGRWNVVASVRSYDLRQGAEWARLFRGRPPTADHADPGFPNVRHILVVRLTEQELAQIAAFSPELKSLYDGASAPLRDLLCNIFNLRLLAELVEDGIVTSDLADITTQSELLDTYWNRRIRRSDGNHDRRELALRAVVERMLASKSLQASRVDVLAQADPVAIVELEQFDILRAEDEHGQNEDTLLFSHHVLFDYAVARLVFRRGRDAADLVGRLIREPALALMLRPSLSLTFSEVWSERQSGRPRFWNLAFAVAREPRVSPVGQLVGPIVIAEQVETLADLQPLLDALTPGSSLQGAAELILQHLTGALLARVKAGAPLIGPDAGPWMALAETLSQVGTDAAMNTVRILVQAGTEKPSDLTAQQLIHAGAAARRLLDFAWNHDPRIEQFVITAINGVANTVASDPQATIRLLRRALEPEHLRQFGYEELDWITRHIRSYAAHDLDFVIDLYASIFEYEEPSGDAKTSISSSAIMGMSSTRRQDYEMAWWMLAEAAPRLLDEHPAEGTKAVARGLDGYIRRHETDPESPNEVEEFYIGERPARYVHDRSYGWNGRGVQHYRDAPALLNKFNEFLERLLARGDSQELFALVVETVADEVGNAVLWSTLLAAAAKHPAMFGAAVLPLASTQPVLGSLETRFQVGNYLTAVFSTLTTEQKAPIERAILHLSGPGSIRSQQILAGCLSAADCVTPEMQSFQDQLAANTEVPVNRPAMQLEFSSRPYDTDAYLKEMGVNVTDEHSIAIRELMRPVEALPNTWDTSLSLDEVRRRLDLIDPLVDRLVALSQGQIDPKLYEHATGTAAEAAHRVAITHYEVIEQADVRDRLKRVLLFAKGSTSPSFSQEHEDRFHDHASWGGPSARNGAAGGLMALARPQNPVDPDVQAAILELARDPVCDVRLQIVQNLHVLRDSDPAWVWAEIEHVLEHEYTRQVIDSAIQSLAQVAYLDVPRAIRIAKRVLDRYKGQQGPGIGQVCQSAASHVMDIHFVFSNAEADEFYAQQLADPPLHAENLHAWVARYSDKLTIGDDTDSDQDRQRAKTIAFYRDTADAVSDAIEKIYAEHEAAKSREWPSEVVSRAQALSGVLDDMALRIYFASGGDNNADHTQEELAHRWRLYRELMPVLDRLAECGVVHTAYYLIQALEHFIQADPAGVFRLIVKSVMTSSRFGYAFESMGADAIVRVVEKYLADYREVFSDDARLNELMACLNLFVSAGWPAAQSLTFRLAEIWR</sequence>
<gene>
    <name evidence="1" type="ORF">LMG24238_03966</name>
</gene>
<dbReference type="CDD" id="cd00009">
    <property type="entry name" value="AAA"/>
    <property type="match status" value="1"/>
</dbReference>
<dbReference type="InterPro" id="IPR027417">
    <property type="entry name" value="P-loop_NTPase"/>
</dbReference>
<name>A0A6J5BI06_9BURK</name>
<keyword evidence="2" id="KW-1185">Reference proteome</keyword>
<dbReference type="Gene3D" id="3.40.50.300">
    <property type="entry name" value="P-loop containing nucleotide triphosphate hydrolases"/>
    <property type="match status" value="1"/>
</dbReference>
<dbReference type="SUPFAM" id="SSF52540">
    <property type="entry name" value="P-loop containing nucleoside triphosphate hydrolases"/>
    <property type="match status" value="1"/>
</dbReference>